<evidence type="ECO:0000256" key="2">
    <source>
        <dbReference type="ARBA" id="ARBA00022840"/>
    </source>
</evidence>
<dbReference type="PANTHER" id="PTHR12280">
    <property type="entry name" value="PANTOTHENATE KINASE"/>
    <property type="match status" value="1"/>
</dbReference>
<dbReference type="GO" id="GO:0046856">
    <property type="term" value="P:phosphatidylinositol dephosphorylation"/>
    <property type="evidence" value="ECO:0007669"/>
    <property type="project" value="InterPro"/>
</dbReference>
<gene>
    <name evidence="6" type="ORF">TbgDal_XI8330</name>
</gene>
<evidence type="ECO:0000256" key="3">
    <source>
        <dbReference type="ARBA" id="ARBA00022993"/>
    </source>
</evidence>
<dbReference type="EC" id="2.7.1.33" evidence="6"/>
<dbReference type="SUPFAM" id="SSF56219">
    <property type="entry name" value="DNase I-like"/>
    <property type="match status" value="1"/>
</dbReference>
<dbReference type="CDD" id="cd24086">
    <property type="entry name" value="ASKHA_NBD_PanK-II_euk"/>
    <property type="match status" value="1"/>
</dbReference>
<dbReference type="InterPro" id="IPR036691">
    <property type="entry name" value="Endo/exonu/phosph_ase_sf"/>
</dbReference>
<dbReference type="GO" id="GO:0005829">
    <property type="term" value="C:cytosol"/>
    <property type="evidence" value="ECO:0007669"/>
    <property type="project" value="TreeGrafter"/>
</dbReference>
<name>D0A7R3_TRYB9</name>
<dbReference type="VEuPathDB" id="TriTrypDB:Tbg972.11.8330"/>
<dbReference type="SUPFAM" id="SSF56801">
    <property type="entry name" value="Acetyl-CoA synthetase-like"/>
    <property type="match status" value="1"/>
</dbReference>
<sequence>MISSSQGGPKPRGGAKRGVAELRGIAVATATNAQLRVLSYNFNILPRGCGGFQRERISSFLETVDQYDVIMLQEVYAASVLPYFLQNRMCFQKMLVDELVLRGFQHYAISKQPSYTTMLRNNVFSDNGLIIASRFPIGQRGSYTFRSHERAVQSVRRGCLFAEVKVPLTSGGEESIIFFNVHLRQEDSDDVTSEHVKETRQFAASVIRNMCSNPEDVAQIPFVLAGDFDVNGINLHNVGQPTKKYEDLLGELQALGSGVREAVFDAQHRHPPTRPTELFFPTQSKLVRNSFSPQRQDYFFVSHTVAVKNPDIHKFVSDSQQPYTYLSDHFGVSAVLAIPQTSKQRHKRWMPLTESNAPESEETVNEHSNPIFSIIVEIIVLCTVSWAAFCFSWVALLFSLLVGVLVWYCLSPIHELRSERKFTRVGNSNAHGGEGCVSDLPREYESLKHANSVGEMWRRAVSLHSAQRCLGQKNDAGVPEWLTFVSVDARAQELASGLAALGVGPGDVIGVDCDASVDSTVLELACATYGIATLALVGKGSTIRNLIDEYDIKVVFAARNAVGAILTCRSRSLETLVCMHSSHDSTDCMVARDVCITLISYNEIFSKGRSQPVLLRPVCDDTTLYTMVVDPSTSNGNLKVVRVTHADALRAIRTLVGTAVLPNTQHKHLLVHYTPFAMLFNRLFVLGLFAHGSAVATTPVAACARAFATIQPTIVVATPSLFSTSAVQLRRRNERYWPIFSWIFEQIYHLRLFLINTHNRDSLILRTIFFRGTQHLFGGNVEKIVVCSSEESLSDTLAEHIVVCYTPCLREVFFLPSEGVFCVDGVPAPNIHVHLEPFDEPSKEAKIGSLVLSCEGRKERTLPIAAMWTGTRTLRLIGPPDGVLLPVRSEYVLAASLERVFSQSRYVNDVFLYAEPSRPIIAIISPNRDTVDFEWRQSREGEVAGEDNLLSNWAKFASFASDLLTADFQVIAKRNALHESNVPSYVHIHPHAFKKHDSFLTPYGGIRRNSLKSYFKVVIEGFYNDAAPTALPTPGQIIESDEEGQAYERDQKPFSLNTPISIDVGGTFAKLVYVQPPGDFKVPHYVVKEAAVLAEGFNVRMLDLLDNAEGMKRLLNDDPFSTVGTLQFAKMSSKCIPDFMSYIVESQMLSYYTKEYRNTLRVTGGGAFKYAALAKKMDLNFSVMREMSAVVHGLGVVIGRAPETIFTVDPATGERHPHRLKSPPGEPFSPYPCLLVNIGSGISIIKCLGPDGSHVRIGGSPMGGATFWGLVRTMTAVTSWEEITETMRLDGPGDNRNVDLLVGDIYGYNAKDLPPMLSVDTVASTFGKLGTERFYESQGNVDRLYASSSEDLSGAVSSSPDSNPTLRDAVAPTLASHGKTSEIDIVRSLLNMISSNVTQLAYLHSRVQDVHNIFFAGGFVRNNPIVWSHISSFMAYWSKGECHAHFLGHDSHLGALGAATNTEEHVS</sequence>
<keyword evidence="6" id="KW-0808">Transferase</keyword>
<dbReference type="Pfam" id="PF03630">
    <property type="entry name" value="Fumble"/>
    <property type="match status" value="1"/>
</dbReference>
<dbReference type="GO" id="GO:0004594">
    <property type="term" value="F:pantothenate kinase activity"/>
    <property type="evidence" value="ECO:0007669"/>
    <property type="project" value="UniProtKB-EC"/>
</dbReference>
<dbReference type="SUPFAM" id="SSF53067">
    <property type="entry name" value="Actin-like ATPase domain"/>
    <property type="match status" value="2"/>
</dbReference>
<dbReference type="GeneID" id="23867866"/>
<dbReference type="RefSeq" id="XP_011779978.1">
    <property type="nucleotide sequence ID" value="XM_011781676.1"/>
</dbReference>
<dbReference type="FunFam" id="3.60.10.10:FF:000157">
    <property type="entry name" value="Pantothenate kinase subunit, putative"/>
    <property type="match status" value="1"/>
</dbReference>
<dbReference type="Proteomes" id="UP000002316">
    <property type="component" value="Chromosome 11"/>
</dbReference>
<dbReference type="GO" id="GO:0005524">
    <property type="term" value="F:ATP binding"/>
    <property type="evidence" value="ECO:0007669"/>
    <property type="project" value="UniProtKB-KW"/>
</dbReference>
<dbReference type="Pfam" id="PF00501">
    <property type="entry name" value="AMP-binding"/>
    <property type="match status" value="1"/>
</dbReference>
<dbReference type="InterPro" id="IPR004567">
    <property type="entry name" value="Type_II_PanK"/>
</dbReference>
<dbReference type="Gene3D" id="6.10.10.60">
    <property type="match status" value="1"/>
</dbReference>
<keyword evidence="6" id="KW-0418">Kinase</keyword>
<keyword evidence="2" id="KW-0067">ATP-binding</keyword>
<evidence type="ECO:0000259" key="4">
    <source>
        <dbReference type="Pfam" id="PF00501"/>
    </source>
</evidence>
<dbReference type="PANTHER" id="PTHR12280:SF20">
    <property type="entry name" value="4'-PHOSPHOPANTETHEINE PHOSPHATASE"/>
    <property type="match status" value="1"/>
</dbReference>
<dbReference type="GO" id="GO:0015937">
    <property type="term" value="P:coenzyme A biosynthetic process"/>
    <property type="evidence" value="ECO:0007669"/>
    <property type="project" value="UniProtKB-KW"/>
</dbReference>
<keyword evidence="1" id="KW-0547">Nucleotide-binding</keyword>
<dbReference type="InterPro" id="IPR043129">
    <property type="entry name" value="ATPase_NBD"/>
</dbReference>
<evidence type="ECO:0000313" key="6">
    <source>
        <dbReference type="EMBL" id="CBH17714.1"/>
    </source>
</evidence>
<dbReference type="Gene3D" id="3.30.420.510">
    <property type="match status" value="1"/>
</dbReference>
<dbReference type="GO" id="GO:0005634">
    <property type="term" value="C:nucleus"/>
    <property type="evidence" value="ECO:0007669"/>
    <property type="project" value="TreeGrafter"/>
</dbReference>
<dbReference type="Gene3D" id="3.60.10.10">
    <property type="entry name" value="Endonuclease/exonuclease/phosphatase"/>
    <property type="match status" value="1"/>
</dbReference>
<dbReference type="OrthoDB" id="275583at2759"/>
<proteinExistence type="predicted"/>
<protein>
    <submittedName>
        <fullName evidence="6">Pantothenate kinase subunit, putative</fullName>
        <ecNumber evidence="6">2.7.1.33</ecNumber>
    </submittedName>
</protein>
<dbReference type="EMBL" id="FN554974">
    <property type="protein sequence ID" value="CBH17714.1"/>
    <property type="molecule type" value="Genomic_DNA"/>
</dbReference>
<reference evidence="7" key="1">
    <citation type="journal article" date="2010" name="PLoS Negl. Trop. Dis.">
        <title>The genome sequence of Trypanosoma brucei gambiense, causative agent of chronic human african trypanosomiasis.</title>
        <authorList>
            <person name="Jackson A.P."/>
            <person name="Sanders M."/>
            <person name="Berry A."/>
            <person name="McQuillan J."/>
            <person name="Aslett M.A."/>
            <person name="Quail M.A."/>
            <person name="Chukualim B."/>
            <person name="Capewell P."/>
            <person name="MacLeod A."/>
            <person name="Melville S.E."/>
            <person name="Gibson W."/>
            <person name="Barry J.D."/>
            <person name="Berriman M."/>
            <person name="Hertz-Fowler C."/>
        </authorList>
    </citation>
    <scope>NUCLEOTIDE SEQUENCE [LARGE SCALE GENOMIC DNA]</scope>
    <source>
        <strain evidence="7">MHOM/CI/86/DAL972</strain>
    </source>
</reference>
<accession>D0A7R3</accession>
<dbReference type="InterPro" id="IPR000300">
    <property type="entry name" value="IPPc"/>
</dbReference>
<dbReference type="GO" id="GO:0016791">
    <property type="term" value="F:phosphatase activity"/>
    <property type="evidence" value="ECO:0007669"/>
    <property type="project" value="InterPro"/>
</dbReference>
<dbReference type="Gene3D" id="3.30.420.40">
    <property type="match status" value="1"/>
</dbReference>
<feature type="domain" description="Inositol polyphosphate-related phosphatase" evidence="5">
    <location>
        <begin position="39"/>
        <end position="334"/>
    </location>
</feature>
<dbReference type="InterPro" id="IPR000873">
    <property type="entry name" value="AMP-dep_synth/lig_dom"/>
</dbReference>
<dbReference type="KEGG" id="tbg:TbgDal_XI8330"/>
<dbReference type="Pfam" id="PF22669">
    <property type="entry name" value="Exo_endo_phos2"/>
    <property type="match status" value="1"/>
</dbReference>
<keyword evidence="3" id="KW-0173">Coenzyme A biosynthesis</keyword>
<evidence type="ECO:0000259" key="5">
    <source>
        <dbReference type="Pfam" id="PF22669"/>
    </source>
</evidence>
<evidence type="ECO:0000256" key="1">
    <source>
        <dbReference type="ARBA" id="ARBA00022741"/>
    </source>
</evidence>
<evidence type="ECO:0000313" key="7">
    <source>
        <dbReference type="Proteomes" id="UP000002316"/>
    </source>
</evidence>
<feature type="domain" description="AMP-dependent synthetase/ligase" evidence="4">
    <location>
        <begin position="479"/>
        <end position="725"/>
    </location>
</feature>
<organism evidence="6 7">
    <name type="scientific">Trypanosoma brucei gambiense (strain MHOM/CI/86/DAL972)</name>
    <dbReference type="NCBI Taxonomy" id="679716"/>
    <lineage>
        <taxon>Eukaryota</taxon>
        <taxon>Discoba</taxon>
        <taxon>Euglenozoa</taxon>
        <taxon>Kinetoplastea</taxon>
        <taxon>Metakinetoplastina</taxon>
        <taxon>Trypanosomatida</taxon>
        <taxon>Trypanosomatidae</taxon>
        <taxon>Trypanosoma</taxon>
    </lineage>
</organism>
<dbReference type="InterPro" id="IPR042099">
    <property type="entry name" value="ANL_N_sf"/>
</dbReference>
<dbReference type="Gene3D" id="3.40.50.12780">
    <property type="entry name" value="N-terminal domain of ligase-like"/>
    <property type="match status" value="1"/>
</dbReference>